<name>A0A086K905_TOXGO</name>
<protein>
    <submittedName>
        <fullName evidence="1">Uncharacterized protein</fullName>
    </submittedName>
</protein>
<dbReference type="VEuPathDB" id="ToxoDB:TGFOU_362220"/>
<accession>A0A086K905</accession>
<dbReference type="EMBL" id="AEYH02002291">
    <property type="protein sequence ID" value="KFG40873.1"/>
    <property type="molecule type" value="Genomic_DNA"/>
</dbReference>
<organism evidence="1 2">
    <name type="scientific">Toxoplasma gondii FOU</name>
    <dbReference type="NCBI Taxonomy" id="943167"/>
    <lineage>
        <taxon>Eukaryota</taxon>
        <taxon>Sar</taxon>
        <taxon>Alveolata</taxon>
        <taxon>Apicomplexa</taxon>
        <taxon>Conoidasida</taxon>
        <taxon>Coccidia</taxon>
        <taxon>Eucoccidiorida</taxon>
        <taxon>Eimeriorina</taxon>
        <taxon>Sarcocystidae</taxon>
        <taxon>Toxoplasma</taxon>
    </lineage>
</organism>
<comment type="caution">
    <text evidence="1">The sequence shown here is derived from an EMBL/GenBank/DDBJ whole genome shotgun (WGS) entry which is preliminary data.</text>
</comment>
<gene>
    <name evidence="1" type="ORF">TGFOU_362220</name>
</gene>
<evidence type="ECO:0000313" key="1">
    <source>
        <dbReference type="EMBL" id="KFG40873.1"/>
    </source>
</evidence>
<dbReference type="AlphaFoldDB" id="A0A086K905"/>
<reference evidence="1 2" key="1">
    <citation type="submission" date="2014-07" db="EMBL/GenBank/DDBJ databases">
        <authorList>
            <person name="Sibley D."/>
            <person name="Venepally P."/>
            <person name="Karamycheva S."/>
            <person name="Hadjithomas M."/>
            <person name="Khan A."/>
            <person name="Brunk B."/>
            <person name="Roos D."/>
            <person name="Caler E."/>
            <person name="Lorenzi H."/>
        </authorList>
    </citation>
    <scope>NUCLEOTIDE SEQUENCE [LARGE SCALE GENOMIC DNA]</scope>
    <source>
        <strain evidence="1 2">FOU</strain>
    </source>
</reference>
<sequence length="111" mass="12516">MHVRLSFRNCAILLPSLLNPLAQRLTTVEEFPLVCPRSSPAADTLALSVFQSSRVSSFCRASFSSRISSFVKKYAPSSRLLWAPAQRAFSSPHARRHKWRPLNGKWTETAE</sequence>
<dbReference type="Proteomes" id="UP000028838">
    <property type="component" value="Unassembled WGS sequence"/>
</dbReference>
<evidence type="ECO:0000313" key="2">
    <source>
        <dbReference type="Proteomes" id="UP000028838"/>
    </source>
</evidence>
<proteinExistence type="predicted"/>